<keyword evidence="4 7" id="KW-0812">Transmembrane</keyword>
<dbReference type="AlphaFoldDB" id="A0A8S8XHG0"/>
<evidence type="ECO:0000256" key="5">
    <source>
        <dbReference type="ARBA" id="ARBA00022989"/>
    </source>
</evidence>
<feature type="transmembrane region" description="Helical" evidence="7">
    <location>
        <begin position="129"/>
        <end position="147"/>
    </location>
</feature>
<name>A0A8S8XHG0_9PROT</name>
<evidence type="ECO:0000256" key="7">
    <source>
        <dbReference type="SAM" id="Phobius"/>
    </source>
</evidence>
<feature type="transmembrane region" description="Helical" evidence="7">
    <location>
        <begin position="7"/>
        <end position="25"/>
    </location>
</feature>
<evidence type="ECO:0000256" key="2">
    <source>
        <dbReference type="ARBA" id="ARBA00022448"/>
    </source>
</evidence>
<evidence type="ECO:0000256" key="4">
    <source>
        <dbReference type="ARBA" id="ARBA00022692"/>
    </source>
</evidence>
<keyword evidence="2" id="KW-0813">Transport</keyword>
<keyword evidence="6 7" id="KW-0472">Membrane</keyword>
<feature type="transmembrane region" description="Helical" evidence="7">
    <location>
        <begin position="31"/>
        <end position="49"/>
    </location>
</feature>
<dbReference type="RefSeq" id="WP_420244769.1">
    <property type="nucleotide sequence ID" value="NZ_BOPV01000001.1"/>
</dbReference>
<feature type="transmembrane region" description="Helical" evidence="7">
    <location>
        <begin position="103"/>
        <end position="123"/>
    </location>
</feature>
<dbReference type="GO" id="GO:0022857">
    <property type="term" value="F:transmembrane transporter activity"/>
    <property type="evidence" value="ECO:0007669"/>
    <property type="project" value="InterPro"/>
</dbReference>
<keyword evidence="5 7" id="KW-1133">Transmembrane helix</keyword>
<evidence type="ECO:0008006" key="10">
    <source>
        <dbReference type="Google" id="ProtNLM"/>
    </source>
</evidence>
<dbReference type="EMBL" id="BOPV01000001">
    <property type="protein sequence ID" value="GIL41329.1"/>
    <property type="molecule type" value="Genomic_DNA"/>
</dbReference>
<gene>
    <name evidence="8" type="ORF">TMPK1_35660</name>
</gene>
<comment type="caution">
    <text evidence="8">The sequence shown here is derived from an EMBL/GenBank/DDBJ whole genome shotgun (WGS) entry which is preliminary data.</text>
</comment>
<evidence type="ECO:0000256" key="1">
    <source>
        <dbReference type="ARBA" id="ARBA00004651"/>
    </source>
</evidence>
<evidence type="ECO:0000256" key="3">
    <source>
        <dbReference type="ARBA" id="ARBA00022475"/>
    </source>
</evidence>
<evidence type="ECO:0000313" key="8">
    <source>
        <dbReference type="EMBL" id="GIL41329.1"/>
    </source>
</evidence>
<evidence type="ECO:0000256" key="6">
    <source>
        <dbReference type="ARBA" id="ARBA00023136"/>
    </source>
</evidence>
<dbReference type="Pfam" id="PF04632">
    <property type="entry name" value="FUSC"/>
    <property type="match status" value="1"/>
</dbReference>
<dbReference type="PANTHER" id="PTHR30509">
    <property type="entry name" value="P-HYDROXYBENZOIC ACID EFFLUX PUMP SUBUNIT-RELATED"/>
    <property type="match status" value="1"/>
</dbReference>
<reference evidence="8" key="1">
    <citation type="submission" date="2021-02" db="EMBL/GenBank/DDBJ databases">
        <title>Genome sequence of Rhodospirillales sp. strain TMPK1 isolated from soil.</title>
        <authorList>
            <person name="Nakai R."/>
            <person name="Kusada H."/>
            <person name="Tamaki H."/>
        </authorList>
    </citation>
    <scope>NUCLEOTIDE SEQUENCE</scope>
    <source>
        <strain evidence="8">TMPK1</strain>
    </source>
</reference>
<protein>
    <recommendedName>
        <fullName evidence="10">FUSC family protein</fullName>
    </recommendedName>
</protein>
<dbReference type="Proteomes" id="UP000681075">
    <property type="component" value="Unassembled WGS sequence"/>
</dbReference>
<dbReference type="GO" id="GO:0005886">
    <property type="term" value="C:plasma membrane"/>
    <property type="evidence" value="ECO:0007669"/>
    <property type="project" value="UniProtKB-SubCell"/>
</dbReference>
<proteinExistence type="predicted"/>
<evidence type="ECO:0000313" key="9">
    <source>
        <dbReference type="Proteomes" id="UP000681075"/>
    </source>
</evidence>
<comment type="subcellular location">
    <subcellularLocation>
        <location evidence="1">Cell membrane</location>
        <topology evidence="1">Multi-pass membrane protein</topology>
    </subcellularLocation>
</comment>
<keyword evidence="3" id="KW-1003">Cell membrane</keyword>
<dbReference type="PANTHER" id="PTHR30509:SF9">
    <property type="entry name" value="MULTIDRUG RESISTANCE PROTEIN MDTO"/>
    <property type="match status" value="1"/>
</dbReference>
<dbReference type="InterPro" id="IPR006726">
    <property type="entry name" value="PHBA_efflux_AaeB/fusaric-R"/>
</dbReference>
<accession>A0A8S8XHG0</accession>
<sequence>MRDRLRLAARVAAATALAWFVAVQFDLPQAWWAVITALLVVQASLGGSIATGIDRVLGTMLGAVVGAVAAWAYITYAFSLGWLLPLTVAPLALIAAKRATFRVAPVTAVIVLLATTPGQSPFLAAGERIAEIMLGTIIGVLVSLTFLPTHASRQLLVHAADTVALLGDLAAAHLASPRDLAFIEELQAKVRAGLTALSTATTEAKRERIGVGTPAPDPTPIVRTVRRLRSDVAILDRVAHQLSALPADLVAEAAAAARDALHAKAARLRAGERGGDYAALDTVIAKLNDAPGVLALSFAAETLRRDLIDLADRASEQREGKDEITTPEAG</sequence>
<organism evidence="8 9">
    <name type="scientific">Roseiterribacter gracilis</name>
    <dbReference type="NCBI Taxonomy" id="2812848"/>
    <lineage>
        <taxon>Bacteria</taxon>
        <taxon>Pseudomonadati</taxon>
        <taxon>Pseudomonadota</taxon>
        <taxon>Alphaproteobacteria</taxon>
        <taxon>Rhodospirillales</taxon>
        <taxon>Roseiterribacteraceae</taxon>
        <taxon>Roseiterribacter</taxon>
    </lineage>
</organism>
<keyword evidence="9" id="KW-1185">Reference proteome</keyword>